<dbReference type="EMBL" id="QXTE01000025">
    <property type="protein sequence ID" value="TFK12192.1"/>
    <property type="molecule type" value="Genomic_DNA"/>
</dbReference>
<evidence type="ECO:0000313" key="1">
    <source>
        <dbReference type="EMBL" id="TFK12192.1"/>
    </source>
</evidence>
<reference evidence="1 2" key="2">
    <citation type="submission" date="2019-04" db="EMBL/GenBank/DDBJ databases">
        <title>The genome sequence of big-headed turtle.</title>
        <authorList>
            <person name="Gong S."/>
        </authorList>
    </citation>
    <scope>NUCLEOTIDE SEQUENCE [LARGE SCALE GENOMIC DNA]</scope>
    <source>
        <strain evidence="1">DO16091913</strain>
        <tissue evidence="1">Muscle</tissue>
    </source>
</reference>
<sequence length="140" mass="15534">MTLWPYKFRHGPYGHPKCPKYQKHLPLGAGLSPGKEFEWERRCISNQCYTSTSIHEGICNSPSKHSGALNPAYRETALGTWNGHMVHRVKWAGPKTTPQLGQAPQYHGMAALHTPGHRVGGRSVLLRFICGPHRAVSTGL</sequence>
<proteinExistence type="predicted"/>
<evidence type="ECO:0000313" key="2">
    <source>
        <dbReference type="Proteomes" id="UP000297703"/>
    </source>
</evidence>
<gene>
    <name evidence="1" type="ORF">DR999_PMT04639</name>
</gene>
<organism evidence="1 2">
    <name type="scientific">Platysternon megacephalum</name>
    <name type="common">big-headed turtle</name>
    <dbReference type="NCBI Taxonomy" id="55544"/>
    <lineage>
        <taxon>Eukaryota</taxon>
        <taxon>Metazoa</taxon>
        <taxon>Chordata</taxon>
        <taxon>Craniata</taxon>
        <taxon>Vertebrata</taxon>
        <taxon>Euteleostomi</taxon>
        <taxon>Archelosauria</taxon>
        <taxon>Testudinata</taxon>
        <taxon>Testudines</taxon>
        <taxon>Cryptodira</taxon>
        <taxon>Durocryptodira</taxon>
        <taxon>Testudinoidea</taxon>
        <taxon>Platysternidae</taxon>
        <taxon>Platysternon</taxon>
    </lineage>
</organism>
<name>A0A4D9EYG6_9SAUR</name>
<dbReference type="Proteomes" id="UP000297703">
    <property type="component" value="Unassembled WGS sequence"/>
</dbReference>
<accession>A0A4D9EYG6</accession>
<protein>
    <submittedName>
        <fullName evidence="1">Membrane-associated transporter protein</fullName>
    </submittedName>
</protein>
<comment type="caution">
    <text evidence="1">The sequence shown here is derived from an EMBL/GenBank/DDBJ whole genome shotgun (WGS) entry which is preliminary data.</text>
</comment>
<reference evidence="1 2" key="1">
    <citation type="submission" date="2019-04" db="EMBL/GenBank/DDBJ databases">
        <title>Draft genome of the big-headed turtle Platysternon megacephalum.</title>
        <authorList>
            <person name="Gong S."/>
        </authorList>
    </citation>
    <scope>NUCLEOTIDE SEQUENCE [LARGE SCALE GENOMIC DNA]</scope>
    <source>
        <strain evidence="1">DO16091913</strain>
        <tissue evidence="1">Muscle</tissue>
    </source>
</reference>
<dbReference type="AlphaFoldDB" id="A0A4D9EYG6"/>
<keyword evidence="2" id="KW-1185">Reference proteome</keyword>